<evidence type="ECO:0000313" key="2">
    <source>
        <dbReference type="EMBL" id="GCD38946.1"/>
    </source>
</evidence>
<sequence length="176" mass="18565">MPDRRHLKSAALGATAALALTLLTQPGSAVAAPGQCGGSESDYVQAPQAGGRARFELSKPYTQDGTKVRTVRFNADHSLTVVPTDSSASAVGAWFFEAPNGSNPAKKGVVTFVTRVSMTDGSRYQTVFTVPVSVCNPRNQQRPTNVFQIRGDRTLTYTAPDGRTATGAAGAYQADR</sequence>
<dbReference type="AlphaFoldDB" id="A0A7U9L3K2"/>
<protein>
    <recommendedName>
        <fullName evidence="4">Secreted protein</fullName>
    </recommendedName>
</protein>
<evidence type="ECO:0000256" key="1">
    <source>
        <dbReference type="SAM" id="SignalP"/>
    </source>
</evidence>
<name>A0A7U9L3K2_9ACTN</name>
<feature type="chain" id="PRO_5031254192" description="Secreted protein" evidence="1">
    <location>
        <begin position="32"/>
        <end position="176"/>
    </location>
</feature>
<dbReference type="RefSeq" id="WP_125048047.1">
    <property type="nucleotide sequence ID" value="NZ_BHZC01000001.1"/>
</dbReference>
<comment type="caution">
    <text evidence="2">The sequence shown here is derived from an EMBL/GenBank/DDBJ whole genome shotgun (WGS) entry which is preliminary data.</text>
</comment>
<reference evidence="2 3" key="1">
    <citation type="submission" date="2018-11" db="EMBL/GenBank/DDBJ databases">
        <title>Whole genome sequence of Streptomyces chrestomyceticus NBRC 13444(T).</title>
        <authorList>
            <person name="Komaki H."/>
            <person name="Tamura T."/>
        </authorList>
    </citation>
    <scope>NUCLEOTIDE SEQUENCE [LARGE SCALE GENOMIC DNA]</scope>
    <source>
        <strain evidence="2 3">NBRC 13444</strain>
    </source>
</reference>
<dbReference type="EMBL" id="BHZC01000001">
    <property type="protein sequence ID" value="GCD38946.1"/>
    <property type="molecule type" value="Genomic_DNA"/>
</dbReference>
<organism evidence="2 3">
    <name type="scientific">Streptomyces chrestomyceticus JCM 4735</name>
    <dbReference type="NCBI Taxonomy" id="1306181"/>
    <lineage>
        <taxon>Bacteria</taxon>
        <taxon>Bacillati</taxon>
        <taxon>Actinomycetota</taxon>
        <taxon>Actinomycetes</taxon>
        <taxon>Kitasatosporales</taxon>
        <taxon>Streptomycetaceae</taxon>
        <taxon>Streptomyces</taxon>
    </lineage>
</organism>
<dbReference type="InterPro" id="IPR006311">
    <property type="entry name" value="TAT_signal"/>
</dbReference>
<evidence type="ECO:0000313" key="3">
    <source>
        <dbReference type="Proteomes" id="UP000287830"/>
    </source>
</evidence>
<dbReference type="GeneID" id="95625484"/>
<feature type="signal peptide" evidence="1">
    <location>
        <begin position="1"/>
        <end position="31"/>
    </location>
</feature>
<accession>A0A7U9L3K2</accession>
<proteinExistence type="predicted"/>
<keyword evidence="1" id="KW-0732">Signal</keyword>
<gene>
    <name evidence="2" type="ORF">OEIGOIKO_06766</name>
</gene>
<dbReference type="Proteomes" id="UP000287830">
    <property type="component" value="Unassembled WGS sequence"/>
</dbReference>
<evidence type="ECO:0008006" key="4">
    <source>
        <dbReference type="Google" id="ProtNLM"/>
    </source>
</evidence>
<dbReference type="OrthoDB" id="4227446at2"/>
<dbReference type="PROSITE" id="PS51318">
    <property type="entry name" value="TAT"/>
    <property type="match status" value="1"/>
</dbReference>